<evidence type="ECO:0000313" key="4">
    <source>
        <dbReference type="EMBL" id="KAJ8961426.1"/>
    </source>
</evidence>
<keyword evidence="1" id="KW-0378">Hydrolase</keyword>
<dbReference type="Gene3D" id="2.40.70.10">
    <property type="entry name" value="Acid Proteases"/>
    <property type="match status" value="1"/>
</dbReference>
<gene>
    <name evidence="4" type="ORF">NQ318_014673</name>
</gene>
<dbReference type="FunFam" id="1.10.340.70:FF:000001">
    <property type="entry name" value="Retrovirus-related Pol polyprotein from transposon gypsy-like Protein"/>
    <property type="match status" value="1"/>
</dbReference>
<evidence type="ECO:0000256" key="1">
    <source>
        <dbReference type="ARBA" id="ARBA00022801"/>
    </source>
</evidence>
<dbReference type="InterPro" id="IPR001995">
    <property type="entry name" value="Peptidase_A2_cat"/>
</dbReference>
<feature type="coiled-coil region" evidence="2">
    <location>
        <begin position="12"/>
        <end position="43"/>
    </location>
</feature>
<reference evidence="4" key="1">
    <citation type="journal article" date="2023" name="Insect Mol. Biol.">
        <title>Genome sequencing provides insights into the evolution of gene families encoding plant cell wall-degrading enzymes in longhorned beetles.</title>
        <authorList>
            <person name="Shin N.R."/>
            <person name="Okamura Y."/>
            <person name="Kirsch R."/>
            <person name="Pauchet Y."/>
        </authorList>
    </citation>
    <scope>NUCLEOTIDE SEQUENCE</scope>
    <source>
        <strain evidence="4">AMC_N1</strain>
    </source>
</reference>
<sequence>MEQQIDQVGIKVNRIEKVVAENKEEIERKLEDTRRQVQKEILEKINGLEHQLHRTSIADSGDCSTSPATPLQHSSLMHTERSVHKMLKPPTYDGQSSWSMYRRQFEAAAKANGWTPQEMATSLVISLRGQALEILQSIPEEQQNDYDRIIGALEIRYGHKYLRQVYQSQIKSRQQRSNESLQEYEADIERLIHLAYPQAPKEFLEQIGIQTFIDGLLDSEMQQALRLGRHTTISDALIAALEFKAAKEASRSYKTRVRQDWSFSNPRPKTSFQITSEKFGKRQLVDARGRVSTTYTQCPKISVSKISSDERSLIVHGYLDDKWCSFVIDTGATRTILRPDILPKSSRELSRHVKLETATGELIPVHGELNVKIQLGSKIMYHRVLTADIRDDCILGLDILSKHGFVVDVKNKTIQIQNEEIVMAPKLQDYNKSRRIIVEEDIQIPQGSENIIIAKLDGNGLSTGIVEASERNDGLLVARSLVQMNNQIPVRIANISDKKIILKKNEVLGRCEPVERVVKCEEVNRAQLNQTKNPEGQVARWMERLQQYDFKIKHRSGKTHGNADTLSRRPCLEQKCRYCQKIETKESSYETCNELLMATTIEVEDEWSSEELKKSQKKDSDLKLIRNWLKNGVRPTWQEVSRYGTTIKGYWAQWNSLCLRDGLLHRKWESPDGVSAVYQLVLPKARIHQVLEELHNSPSGGHFGVTRTLARRLNRIHRFASEKLKMHSDKMKQRLDTTSTEIAFKPGDAVWLYAPKRTKGKSPKLQSNWEGPYTIIKKINDLVYRIQLSPRSKPKVVHLERLARYTGHNPPDWFVVEDPPPRTEDSVIRDE</sequence>
<comment type="caution">
    <text evidence="4">The sequence shown here is derived from an EMBL/GenBank/DDBJ whole genome shotgun (WGS) entry which is preliminary data.</text>
</comment>
<evidence type="ECO:0000256" key="2">
    <source>
        <dbReference type="SAM" id="Coils"/>
    </source>
</evidence>
<keyword evidence="2" id="KW-0175">Coiled coil</keyword>
<dbReference type="SUPFAM" id="SSF50630">
    <property type="entry name" value="Acid proteases"/>
    <property type="match status" value="1"/>
</dbReference>
<dbReference type="PANTHER" id="PTHR45823">
    <property type="entry name" value="T-SNARE COILED-COIL HOMOLOGY DOMAIN-CONTAINING PROTEIN"/>
    <property type="match status" value="1"/>
</dbReference>
<dbReference type="PANTHER" id="PTHR45823:SF1">
    <property type="entry name" value="T-SNARE COILED-COIL HOMOLOGY DOMAIN-CONTAINING PROTEIN"/>
    <property type="match status" value="1"/>
</dbReference>
<dbReference type="InterPro" id="IPR021109">
    <property type="entry name" value="Peptidase_aspartic_dom_sf"/>
</dbReference>
<evidence type="ECO:0000259" key="3">
    <source>
        <dbReference type="PROSITE" id="PS50175"/>
    </source>
</evidence>
<dbReference type="Gene3D" id="1.10.340.70">
    <property type="match status" value="1"/>
</dbReference>
<proteinExistence type="predicted"/>
<dbReference type="EMBL" id="JAPWTK010000005">
    <property type="protein sequence ID" value="KAJ8961426.1"/>
    <property type="molecule type" value="Genomic_DNA"/>
</dbReference>
<feature type="domain" description="Peptidase A2" evidence="3">
    <location>
        <begin position="324"/>
        <end position="399"/>
    </location>
</feature>
<dbReference type="InterPro" id="IPR054465">
    <property type="entry name" value="Integrase_p58-like_C"/>
</dbReference>
<name>A0AAV8ZE16_9CUCU</name>
<organism evidence="4 5">
    <name type="scientific">Aromia moschata</name>
    <dbReference type="NCBI Taxonomy" id="1265417"/>
    <lineage>
        <taxon>Eukaryota</taxon>
        <taxon>Metazoa</taxon>
        <taxon>Ecdysozoa</taxon>
        <taxon>Arthropoda</taxon>
        <taxon>Hexapoda</taxon>
        <taxon>Insecta</taxon>
        <taxon>Pterygota</taxon>
        <taxon>Neoptera</taxon>
        <taxon>Endopterygota</taxon>
        <taxon>Coleoptera</taxon>
        <taxon>Polyphaga</taxon>
        <taxon>Cucujiformia</taxon>
        <taxon>Chrysomeloidea</taxon>
        <taxon>Cerambycidae</taxon>
        <taxon>Cerambycinae</taxon>
        <taxon>Callichromatini</taxon>
        <taxon>Aromia</taxon>
    </lineage>
</organism>
<dbReference type="Pfam" id="PF22938">
    <property type="entry name" value="Integrase_p58_C"/>
    <property type="match status" value="1"/>
</dbReference>
<dbReference type="Proteomes" id="UP001162162">
    <property type="component" value="Unassembled WGS sequence"/>
</dbReference>
<dbReference type="GO" id="GO:0006508">
    <property type="term" value="P:proteolysis"/>
    <property type="evidence" value="ECO:0007669"/>
    <property type="project" value="InterPro"/>
</dbReference>
<accession>A0AAV8ZE16</accession>
<dbReference type="PROSITE" id="PS00141">
    <property type="entry name" value="ASP_PROTEASE"/>
    <property type="match status" value="1"/>
</dbReference>
<dbReference type="AlphaFoldDB" id="A0AAV8ZE16"/>
<dbReference type="InterPro" id="IPR001969">
    <property type="entry name" value="Aspartic_peptidase_AS"/>
</dbReference>
<dbReference type="Pfam" id="PF13975">
    <property type="entry name" value="gag-asp_proteas"/>
    <property type="match status" value="1"/>
</dbReference>
<dbReference type="GO" id="GO:0004190">
    <property type="term" value="F:aspartic-type endopeptidase activity"/>
    <property type="evidence" value="ECO:0007669"/>
    <property type="project" value="InterPro"/>
</dbReference>
<dbReference type="PROSITE" id="PS50175">
    <property type="entry name" value="ASP_PROT_RETROV"/>
    <property type="match status" value="1"/>
</dbReference>
<evidence type="ECO:0000313" key="5">
    <source>
        <dbReference type="Proteomes" id="UP001162162"/>
    </source>
</evidence>
<keyword evidence="5" id="KW-1185">Reference proteome</keyword>
<protein>
    <recommendedName>
        <fullName evidence="3">Peptidase A2 domain-containing protein</fullName>
    </recommendedName>
</protein>